<proteinExistence type="predicted"/>
<name>A0A6N4SVK4_CYTH3</name>
<accession>A0A6N4SVK4</accession>
<keyword evidence="1" id="KW-1133">Transmembrane helix</keyword>
<evidence type="ECO:0000313" key="4">
    <source>
        <dbReference type="Proteomes" id="UP000001822"/>
    </source>
</evidence>
<protein>
    <recommendedName>
        <fullName evidence="5">CcmD family protein</fullName>
    </recommendedName>
</protein>
<dbReference type="AlphaFoldDB" id="A0A6N4SVK4"/>
<dbReference type="Pfam" id="PF20077">
    <property type="entry name" value="CcmD_alt"/>
    <property type="match status" value="1"/>
</dbReference>
<reference evidence="3 4" key="1">
    <citation type="journal article" date="2007" name="Appl. Environ. Microbiol.">
        <title>Genome sequence of the cellulolytic gliding bacterium Cytophaga hutchinsonii.</title>
        <authorList>
            <person name="Xie G."/>
            <person name="Bruce D.C."/>
            <person name="Challacombe J.F."/>
            <person name="Chertkov O."/>
            <person name="Detter J.C."/>
            <person name="Gilna P."/>
            <person name="Han C.S."/>
            <person name="Lucas S."/>
            <person name="Misra M."/>
            <person name="Myers G.L."/>
            <person name="Richardson P."/>
            <person name="Tapia R."/>
            <person name="Thayer N."/>
            <person name="Thompson L.S."/>
            <person name="Brettin T.S."/>
            <person name="Henrissat B."/>
            <person name="Wilson D.B."/>
            <person name="McBride M.J."/>
        </authorList>
    </citation>
    <scope>NUCLEOTIDE SEQUENCE [LARGE SCALE GENOMIC DNA]</scope>
    <source>
        <strain evidence="4">ATCC 33406 / DSM 1761 / CIP 103989 / NBRC 15051 / NCIMB 9469 / D465</strain>
    </source>
</reference>
<feature type="chain" id="PRO_5026857352" description="CcmD family protein" evidence="2">
    <location>
        <begin position="27"/>
        <end position="80"/>
    </location>
</feature>
<dbReference type="EMBL" id="CP000383">
    <property type="protein sequence ID" value="ABG60484.1"/>
    <property type="molecule type" value="Genomic_DNA"/>
</dbReference>
<keyword evidence="4" id="KW-1185">Reference proteome</keyword>
<feature type="transmembrane region" description="Helical" evidence="1">
    <location>
        <begin position="45"/>
        <end position="65"/>
    </location>
</feature>
<sequence>MTLKNMLQKIYWMLSLLVFTSISAVAQQTADSVEMADKFRADGKIYVVVTVVAIILAGLFVYMIMLDKKIGKLEKEHNEQ</sequence>
<organism evidence="3 4">
    <name type="scientific">Cytophaga hutchinsonii (strain ATCC 33406 / DSM 1761 / CIP 103989 / NBRC 15051 / NCIMB 9469 / D465)</name>
    <dbReference type="NCBI Taxonomy" id="269798"/>
    <lineage>
        <taxon>Bacteria</taxon>
        <taxon>Pseudomonadati</taxon>
        <taxon>Bacteroidota</taxon>
        <taxon>Cytophagia</taxon>
        <taxon>Cytophagales</taxon>
        <taxon>Cytophagaceae</taxon>
        <taxon>Cytophaga</taxon>
    </lineage>
</organism>
<evidence type="ECO:0000256" key="2">
    <source>
        <dbReference type="SAM" id="SignalP"/>
    </source>
</evidence>
<dbReference type="KEGG" id="chu:CHU_3244"/>
<gene>
    <name evidence="3" type="ordered locus">CHU_3244</name>
</gene>
<evidence type="ECO:0000256" key="1">
    <source>
        <dbReference type="SAM" id="Phobius"/>
    </source>
</evidence>
<dbReference type="Proteomes" id="UP000001822">
    <property type="component" value="Chromosome"/>
</dbReference>
<keyword evidence="1" id="KW-0812">Transmembrane</keyword>
<keyword evidence="1" id="KW-0472">Membrane</keyword>
<evidence type="ECO:0000313" key="3">
    <source>
        <dbReference type="EMBL" id="ABG60484.1"/>
    </source>
</evidence>
<keyword evidence="2" id="KW-0732">Signal</keyword>
<feature type="signal peptide" evidence="2">
    <location>
        <begin position="1"/>
        <end position="26"/>
    </location>
</feature>
<evidence type="ECO:0008006" key="5">
    <source>
        <dbReference type="Google" id="ProtNLM"/>
    </source>
</evidence>